<dbReference type="Pfam" id="PF01607">
    <property type="entry name" value="CBM_14"/>
    <property type="match status" value="1"/>
</dbReference>
<feature type="region of interest" description="Disordered" evidence="1">
    <location>
        <begin position="199"/>
        <end position="288"/>
    </location>
</feature>
<dbReference type="GO" id="GO:0008061">
    <property type="term" value="F:chitin binding"/>
    <property type="evidence" value="ECO:0007669"/>
    <property type="project" value="InterPro"/>
</dbReference>
<evidence type="ECO:0000313" key="4">
    <source>
        <dbReference type="Proteomes" id="UP000192578"/>
    </source>
</evidence>
<dbReference type="SUPFAM" id="SSF57625">
    <property type="entry name" value="Invertebrate chitin-binding proteins"/>
    <property type="match status" value="1"/>
</dbReference>
<reference evidence="4" key="1">
    <citation type="submission" date="2017-01" db="EMBL/GenBank/DDBJ databases">
        <title>Comparative genomics of anhydrobiosis in the tardigrade Hypsibius dujardini.</title>
        <authorList>
            <person name="Yoshida Y."/>
            <person name="Koutsovoulos G."/>
            <person name="Laetsch D."/>
            <person name="Stevens L."/>
            <person name="Kumar S."/>
            <person name="Horikawa D."/>
            <person name="Ishino K."/>
            <person name="Komine S."/>
            <person name="Tomita M."/>
            <person name="Blaxter M."/>
            <person name="Arakawa K."/>
        </authorList>
    </citation>
    <scope>NUCLEOTIDE SEQUENCE [LARGE SCALE GENOMIC DNA]</scope>
    <source>
        <strain evidence="4">Z151</strain>
    </source>
</reference>
<sequence>MAREWYPNGIYITIAPFILTLAMGRHPRNGQPNVCNGPAGYKADSLTGCETYYYCHTDGLKEAFACPFGMLFDERRGQCDTWNNVNCPLPGQPPQSAASSGILSVPEGAPPLSNAPPPPPPAQQQHQPQYPSYALPNNPGGGPSNAPVPSANLGANSNAMDFLAALLFPPLSGQHDLNDFVNTAPSGVRQSFMRVAGEGQMTPNQYGPPQAYVEPLGPGSGPGSNNGNQQPYYQQQQQPRPVYPQQQQLPEQGLQQVEGAPPPPPRGRETPGSSGTSGFRRMIRPSPAMNPLDAPSMTMMESMVPLPPQHQQNQQAYVNSGPVPPHLMGGHSSYMFGQLNMLQQQQQQNQTGLGGGPVPVVGGVPGSSGLAPVAGLSQSAQVEALRPLMQSLMRNPHQPHLRRMASLIAGATAMDMGLVNGKLVTDPLGAAAADPALATGKKNKALDDGLVDAR</sequence>
<organism evidence="3 4">
    <name type="scientific">Hypsibius exemplaris</name>
    <name type="common">Freshwater tardigrade</name>
    <dbReference type="NCBI Taxonomy" id="2072580"/>
    <lineage>
        <taxon>Eukaryota</taxon>
        <taxon>Metazoa</taxon>
        <taxon>Ecdysozoa</taxon>
        <taxon>Tardigrada</taxon>
        <taxon>Eutardigrada</taxon>
        <taxon>Parachela</taxon>
        <taxon>Hypsibioidea</taxon>
        <taxon>Hypsibiidae</taxon>
        <taxon>Hypsibius</taxon>
    </lineage>
</organism>
<dbReference type="EMBL" id="MTYJ01000227">
    <property type="protein sequence ID" value="OWA51435.1"/>
    <property type="molecule type" value="Genomic_DNA"/>
</dbReference>
<dbReference type="Proteomes" id="UP000192578">
    <property type="component" value="Unassembled WGS sequence"/>
</dbReference>
<comment type="caution">
    <text evidence="3">The sequence shown here is derived from an EMBL/GenBank/DDBJ whole genome shotgun (WGS) entry which is preliminary data.</text>
</comment>
<dbReference type="InterPro" id="IPR036508">
    <property type="entry name" value="Chitin-bd_dom_sf"/>
</dbReference>
<proteinExistence type="predicted"/>
<keyword evidence="4" id="KW-1185">Reference proteome</keyword>
<evidence type="ECO:0000313" key="3">
    <source>
        <dbReference type="EMBL" id="OWA51435.1"/>
    </source>
</evidence>
<feature type="domain" description="Chitin-binding type-2" evidence="2">
    <location>
        <begin position="32"/>
        <end position="89"/>
    </location>
</feature>
<accession>A0A9X6NC43</accession>
<protein>
    <recommendedName>
        <fullName evidence="2">Chitin-binding type-2 domain-containing protein</fullName>
    </recommendedName>
</protein>
<evidence type="ECO:0000259" key="2">
    <source>
        <dbReference type="PROSITE" id="PS50940"/>
    </source>
</evidence>
<dbReference type="OrthoDB" id="10067065at2759"/>
<dbReference type="GO" id="GO:0005576">
    <property type="term" value="C:extracellular region"/>
    <property type="evidence" value="ECO:0007669"/>
    <property type="project" value="InterPro"/>
</dbReference>
<evidence type="ECO:0000256" key="1">
    <source>
        <dbReference type="SAM" id="MobiDB-lite"/>
    </source>
</evidence>
<name>A0A9X6NC43_HYPEX</name>
<dbReference type="InterPro" id="IPR002557">
    <property type="entry name" value="Chitin-bd_dom"/>
</dbReference>
<dbReference type="SMART" id="SM00494">
    <property type="entry name" value="ChtBD2"/>
    <property type="match status" value="1"/>
</dbReference>
<dbReference type="PROSITE" id="PS50940">
    <property type="entry name" value="CHIT_BIND_II"/>
    <property type="match status" value="1"/>
</dbReference>
<feature type="compositionally biased region" description="Low complexity" evidence="1">
    <location>
        <begin position="225"/>
        <end position="259"/>
    </location>
</feature>
<dbReference type="AlphaFoldDB" id="A0A9X6NC43"/>
<feature type="region of interest" description="Disordered" evidence="1">
    <location>
        <begin position="90"/>
        <end position="152"/>
    </location>
</feature>
<dbReference type="Gene3D" id="2.170.140.10">
    <property type="entry name" value="Chitin binding domain"/>
    <property type="match status" value="1"/>
</dbReference>
<feature type="compositionally biased region" description="Pro residues" evidence="1">
    <location>
        <begin position="113"/>
        <end position="122"/>
    </location>
</feature>
<gene>
    <name evidence="3" type="ORF">BV898_15916</name>
</gene>